<evidence type="ECO:0000313" key="3">
    <source>
        <dbReference type="EMBL" id="PCH61851.1"/>
    </source>
</evidence>
<gene>
    <name evidence="3" type="ORF">COC19_03935</name>
</gene>
<dbReference type="Gene3D" id="1.10.287.70">
    <property type="match status" value="1"/>
</dbReference>
<evidence type="ECO:0000256" key="1">
    <source>
        <dbReference type="SAM" id="Phobius"/>
    </source>
</evidence>
<evidence type="ECO:0000313" key="4">
    <source>
        <dbReference type="Proteomes" id="UP000218172"/>
    </source>
</evidence>
<keyword evidence="1" id="KW-1133">Transmembrane helix</keyword>
<feature type="transmembrane region" description="Helical" evidence="1">
    <location>
        <begin position="83"/>
        <end position="105"/>
    </location>
</feature>
<keyword evidence="1" id="KW-0472">Membrane</keyword>
<proteinExistence type="predicted"/>
<dbReference type="InterPro" id="IPR036291">
    <property type="entry name" value="NAD(P)-bd_dom_sf"/>
</dbReference>
<dbReference type="PANTHER" id="PTHR43833">
    <property type="entry name" value="POTASSIUM CHANNEL PROTEIN 2-RELATED-RELATED"/>
    <property type="match status" value="1"/>
</dbReference>
<dbReference type="SUPFAM" id="SSF51735">
    <property type="entry name" value="NAD(P)-binding Rossmann-fold domains"/>
    <property type="match status" value="1"/>
</dbReference>
<keyword evidence="1" id="KW-0812">Transmembrane</keyword>
<reference evidence="4" key="1">
    <citation type="submission" date="2017-08" db="EMBL/GenBank/DDBJ databases">
        <title>A dynamic microbial community with high functional redundancy inhabits the cold, oxic subseafloor aquifer.</title>
        <authorList>
            <person name="Tully B.J."/>
            <person name="Wheat C.G."/>
            <person name="Glazer B.T."/>
            <person name="Huber J.A."/>
        </authorList>
    </citation>
    <scope>NUCLEOTIDE SEQUENCE [LARGE SCALE GENOMIC DNA]</scope>
</reference>
<sequence>MLRILLALKLAFRKRQLSRHSSTSIVKRISFLMSMLLGLILVNTSGMILFEKMVFADALWLSFTTVTTVGYGDFSPVTFGGRLITVLSMYTFSISLLSMIAAEIIEARLMTTDKKRRGLWEWKGMKNHIQIINTPNEDTERYLKRLILQIQQTPSLQDTPLQLLTRKYPDGLPDSLNKLKVIHRTGSAEDGNILQTLNLEQASHIVILARDATSSLSDSISFDILNRVMEMNHSATVVVEAVLDENRERFLKSGASAVLRPIRAYPEMVVRALTHPGTEQILENLFQIEGDSLHRVEHNFTGKSWKEILLTCIEHEIGLPLGYMHKGAIVINPSNASLCAGDALVLLVKEGKDVPLQKIIDNI</sequence>
<protein>
    <submittedName>
        <fullName evidence="3">Metal transporter</fullName>
    </submittedName>
</protein>
<dbReference type="AlphaFoldDB" id="A0A2A4MP75"/>
<comment type="caution">
    <text evidence="3">The sequence shown here is derived from an EMBL/GenBank/DDBJ whole genome shotgun (WGS) entry which is preliminary data.</text>
</comment>
<organism evidence="3 4">
    <name type="scientific">SAR86 cluster bacterium</name>
    <dbReference type="NCBI Taxonomy" id="2030880"/>
    <lineage>
        <taxon>Bacteria</taxon>
        <taxon>Pseudomonadati</taxon>
        <taxon>Pseudomonadota</taxon>
        <taxon>Gammaproteobacteria</taxon>
        <taxon>SAR86 cluster</taxon>
    </lineage>
</organism>
<feature type="transmembrane region" description="Helical" evidence="1">
    <location>
        <begin position="29"/>
        <end position="50"/>
    </location>
</feature>
<dbReference type="InterPro" id="IPR013099">
    <property type="entry name" value="K_chnl_dom"/>
</dbReference>
<dbReference type="SUPFAM" id="SSF81324">
    <property type="entry name" value="Voltage-gated potassium channels"/>
    <property type="match status" value="1"/>
</dbReference>
<dbReference type="EMBL" id="NVQR01000054">
    <property type="protein sequence ID" value="PCH61851.1"/>
    <property type="molecule type" value="Genomic_DNA"/>
</dbReference>
<dbReference type="Gene3D" id="3.40.50.720">
    <property type="entry name" value="NAD(P)-binding Rossmann-like Domain"/>
    <property type="match status" value="1"/>
</dbReference>
<name>A0A2A4MP75_9GAMM</name>
<accession>A0A2A4MP75</accession>
<dbReference type="Proteomes" id="UP000218172">
    <property type="component" value="Unassembled WGS sequence"/>
</dbReference>
<feature type="domain" description="Potassium channel" evidence="2">
    <location>
        <begin position="40"/>
        <end position="106"/>
    </location>
</feature>
<evidence type="ECO:0000259" key="2">
    <source>
        <dbReference type="Pfam" id="PF07885"/>
    </source>
</evidence>
<dbReference type="InterPro" id="IPR050721">
    <property type="entry name" value="Trk_Ktr_HKT_K-transport"/>
</dbReference>
<dbReference type="Pfam" id="PF07885">
    <property type="entry name" value="Ion_trans_2"/>
    <property type="match status" value="1"/>
</dbReference>